<protein>
    <submittedName>
        <fullName evidence="2">DUF2249 domain-containing protein</fullName>
    </submittedName>
</protein>
<keyword evidence="2" id="KW-0614">Plasmid</keyword>
<dbReference type="RefSeq" id="WP_245138010.1">
    <property type="nucleotide sequence ID" value="NZ_CP128477.1"/>
</dbReference>
<comment type="caution">
    <text evidence="2">The sequence shown here is derived from an EMBL/GenBank/DDBJ whole genome shotgun (WGS) entry which is preliminary data.</text>
</comment>
<accession>A0ABT0D5K8</accession>
<dbReference type="Pfam" id="PF10006">
    <property type="entry name" value="DUF2249"/>
    <property type="match status" value="1"/>
</dbReference>
<evidence type="ECO:0000313" key="2">
    <source>
        <dbReference type="EMBL" id="MCJ8240696.1"/>
    </source>
</evidence>
<evidence type="ECO:0000259" key="1">
    <source>
        <dbReference type="Pfam" id="PF10006"/>
    </source>
</evidence>
<dbReference type="Proteomes" id="UP001522662">
    <property type="component" value="Unassembled WGS sequence"/>
</dbReference>
<sequence>MTAVEDHVLKLDVREVPRVERHPRIFGMLNSLLPDYQLILTVDHDPVPLYYHLETHYDGMFGWEYLSRGPEIWEVRIRRKKHEGCNCNCGGDH</sequence>
<reference evidence="2 3" key="1">
    <citation type="submission" date="2022-03" db="EMBL/GenBank/DDBJ databases">
        <title>Rhizobium SSM4.3 sp. nov., isolated from Sediment (Gouqi Island).</title>
        <authorList>
            <person name="Chen G."/>
        </authorList>
    </citation>
    <scope>NUCLEOTIDE SEQUENCE [LARGE SCALE GENOMIC DNA]</scope>
    <source>
        <strain evidence="2 3">SSM4.3</strain>
        <plasmid evidence="2">unnamed</plasmid>
    </source>
</reference>
<gene>
    <name evidence="2" type="ORF">MKJ03_20370</name>
</gene>
<dbReference type="InterPro" id="IPR018720">
    <property type="entry name" value="DUF2249"/>
</dbReference>
<evidence type="ECO:0000313" key="3">
    <source>
        <dbReference type="Proteomes" id="UP001522662"/>
    </source>
</evidence>
<keyword evidence="3" id="KW-1185">Reference proteome</keyword>
<name>A0ABT0D5K8_9HYPH</name>
<proteinExistence type="predicted"/>
<feature type="domain" description="DUF2249" evidence="1">
    <location>
        <begin position="11"/>
        <end position="79"/>
    </location>
</feature>
<dbReference type="EMBL" id="JALAYX010000007">
    <property type="protein sequence ID" value="MCJ8240696.1"/>
    <property type="molecule type" value="Genomic_DNA"/>
</dbReference>
<geneLocation type="plasmid" evidence="2">
    <name>unnamed</name>
</geneLocation>
<organism evidence="2 3">
    <name type="scientific">Peteryoungia algae</name>
    <dbReference type="NCBI Taxonomy" id="2919917"/>
    <lineage>
        <taxon>Bacteria</taxon>
        <taxon>Pseudomonadati</taxon>
        <taxon>Pseudomonadota</taxon>
        <taxon>Alphaproteobacteria</taxon>
        <taxon>Hyphomicrobiales</taxon>
        <taxon>Rhizobiaceae</taxon>
        <taxon>Peteryoungia</taxon>
    </lineage>
</organism>